<dbReference type="InterPro" id="IPR001123">
    <property type="entry name" value="LeuE-type"/>
</dbReference>
<sequence>MLADLIAGFVSGAVLIVAIGAQNSYVLRQGIRRQHVLPLVLLCAGADALLIAAGIAGLGALIETQAVFLSIARYAGAAFLFAYALVSARRAFTGERLEVDAEGSVRLRTALATCLGFTFLNPHVYLDTVILLGSLASQRGDGRWLFGAGAACASFVWFFALGYGARLLAPLFARAVAWRILDSLISLTMFALGLSLLLG</sequence>
<evidence type="ECO:0000256" key="4">
    <source>
        <dbReference type="ARBA" id="ARBA00022989"/>
    </source>
</evidence>
<dbReference type="OrthoDB" id="5638726at2"/>
<dbReference type="PANTHER" id="PTHR30086:SF20">
    <property type="entry name" value="ARGININE EXPORTER PROTEIN ARGO-RELATED"/>
    <property type="match status" value="1"/>
</dbReference>
<evidence type="ECO:0000256" key="6">
    <source>
        <dbReference type="SAM" id="Phobius"/>
    </source>
</evidence>
<protein>
    <submittedName>
        <fullName evidence="7">L-lysine exporter family protein LysE/ArgO</fullName>
    </submittedName>
</protein>
<proteinExistence type="predicted"/>
<evidence type="ECO:0000256" key="2">
    <source>
        <dbReference type="ARBA" id="ARBA00022475"/>
    </source>
</evidence>
<reference evidence="7 8" key="1">
    <citation type="submission" date="2020-08" db="EMBL/GenBank/DDBJ databases">
        <title>Genome sequencing of Purple Non-Sulfur Bacteria from various extreme environments.</title>
        <authorList>
            <person name="Mayer M."/>
        </authorList>
    </citation>
    <scope>NUCLEOTIDE SEQUENCE [LARGE SCALE GENOMIC DNA]</scope>
    <source>
        <strain evidence="7 8">2761</strain>
    </source>
</reference>
<dbReference type="AlphaFoldDB" id="A0A840G0A7"/>
<keyword evidence="8" id="KW-1185">Reference proteome</keyword>
<keyword evidence="5 6" id="KW-0472">Membrane</keyword>
<feature type="transmembrane region" description="Helical" evidence="6">
    <location>
        <begin position="107"/>
        <end position="124"/>
    </location>
</feature>
<accession>A0A840G0A7</accession>
<keyword evidence="4 6" id="KW-1133">Transmembrane helix</keyword>
<dbReference type="RefSeq" id="WP_153116789.1">
    <property type="nucleotide sequence ID" value="NZ_JACIGE010000007.1"/>
</dbReference>
<feature type="transmembrane region" description="Helical" evidence="6">
    <location>
        <begin position="6"/>
        <end position="27"/>
    </location>
</feature>
<evidence type="ECO:0000256" key="3">
    <source>
        <dbReference type="ARBA" id="ARBA00022692"/>
    </source>
</evidence>
<feature type="transmembrane region" description="Helical" evidence="6">
    <location>
        <begin position="176"/>
        <end position="198"/>
    </location>
</feature>
<comment type="subcellular location">
    <subcellularLocation>
        <location evidence="1">Cell membrane</location>
        <topology evidence="1">Multi-pass membrane protein</topology>
    </subcellularLocation>
</comment>
<dbReference type="GO" id="GO:0015171">
    <property type="term" value="F:amino acid transmembrane transporter activity"/>
    <property type="evidence" value="ECO:0007669"/>
    <property type="project" value="TreeGrafter"/>
</dbReference>
<gene>
    <name evidence="7" type="ORF">GGD90_002212</name>
</gene>
<feature type="transmembrane region" description="Helical" evidence="6">
    <location>
        <begin position="39"/>
        <end position="61"/>
    </location>
</feature>
<name>A0A840G0A7_RHOTE</name>
<organism evidence="7 8">
    <name type="scientific">Rhodocyclus tenuis</name>
    <name type="common">Rhodospirillum tenue</name>
    <dbReference type="NCBI Taxonomy" id="1066"/>
    <lineage>
        <taxon>Bacteria</taxon>
        <taxon>Pseudomonadati</taxon>
        <taxon>Pseudomonadota</taxon>
        <taxon>Betaproteobacteria</taxon>
        <taxon>Rhodocyclales</taxon>
        <taxon>Rhodocyclaceae</taxon>
        <taxon>Rhodocyclus</taxon>
    </lineage>
</organism>
<dbReference type="EMBL" id="JACIGE010000007">
    <property type="protein sequence ID" value="MBB4247827.1"/>
    <property type="molecule type" value="Genomic_DNA"/>
</dbReference>
<comment type="caution">
    <text evidence="7">The sequence shown here is derived from an EMBL/GenBank/DDBJ whole genome shotgun (WGS) entry which is preliminary data.</text>
</comment>
<keyword evidence="2" id="KW-1003">Cell membrane</keyword>
<evidence type="ECO:0000256" key="1">
    <source>
        <dbReference type="ARBA" id="ARBA00004651"/>
    </source>
</evidence>
<keyword evidence="3 6" id="KW-0812">Transmembrane</keyword>
<feature type="transmembrane region" description="Helical" evidence="6">
    <location>
        <begin position="144"/>
        <end position="164"/>
    </location>
</feature>
<dbReference type="Pfam" id="PF01810">
    <property type="entry name" value="LysE"/>
    <property type="match status" value="1"/>
</dbReference>
<dbReference type="GO" id="GO:0005886">
    <property type="term" value="C:plasma membrane"/>
    <property type="evidence" value="ECO:0007669"/>
    <property type="project" value="UniProtKB-SubCell"/>
</dbReference>
<feature type="transmembrane region" description="Helical" evidence="6">
    <location>
        <begin position="67"/>
        <end position="86"/>
    </location>
</feature>
<evidence type="ECO:0000256" key="5">
    <source>
        <dbReference type="ARBA" id="ARBA00023136"/>
    </source>
</evidence>
<evidence type="ECO:0000313" key="8">
    <source>
        <dbReference type="Proteomes" id="UP000587070"/>
    </source>
</evidence>
<dbReference type="Proteomes" id="UP000587070">
    <property type="component" value="Unassembled WGS sequence"/>
</dbReference>
<evidence type="ECO:0000313" key="7">
    <source>
        <dbReference type="EMBL" id="MBB4247827.1"/>
    </source>
</evidence>
<dbReference type="PANTHER" id="PTHR30086">
    <property type="entry name" value="ARGININE EXPORTER PROTEIN ARGO"/>
    <property type="match status" value="1"/>
</dbReference>